<dbReference type="Proteomes" id="UP000436088">
    <property type="component" value="Unassembled WGS sequence"/>
</dbReference>
<evidence type="ECO:0000256" key="3">
    <source>
        <dbReference type="ARBA" id="ARBA00022617"/>
    </source>
</evidence>
<sequence>MEPPSWLVLSIAFLVSLAFFSGIFIGRRRKQLKFPPGPKPWPIIGNLDLIGSLPHQSLHKLSQCYGPLMHLKFGSYPVVVTSSPGMAQEFLKHHDQIFASRPLNAAGKYTTYC</sequence>
<dbReference type="GO" id="GO:0020037">
    <property type="term" value="F:heme binding"/>
    <property type="evidence" value="ECO:0007669"/>
    <property type="project" value="InterPro"/>
</dbReference>
<evidence type="ECO:0000256" key="8">
    <source>
        <dbReference type="SAM" id="Phobius"/>
    </source>
</evidence>
<dbReference type="PANTHER" id="PTHR47944">
    <property type="entry name" value="CYTOCHROME P450 98A9"/>
    <property type="match status" value="1"/>
</dbReference>
<dbReference type="GO" id="GO:0005506">
    <property type="term" value="F:iron ion binding"/>
    <property type="evidence" value="ECO:0007669"/>
    <property type="project" value="InterPro"/>
</dbReference>
<dbReference type="AlphaFoldDB" id="A0A6A2WH92"/>
<comment type="cofactor">
    <cofactor evidence="1">
        <name>heme</name>
        <dbReference type="ChEBI" id="CHEBI:30413"/>
    </cofactor>
</comment>
<keyword evidence="4" id="KW-0479">Metal-binding</keyword>
<dbReference type="EMBL" id="VEPZ02001748">
    <property type="protein sequence ID" value="KAE8657998.1"/>
    <property type="molecule type" value="Genomic_DNA"/>
</dbReference>
<evidence type="ECO:0000256" key="4">
    <source>
        <dbReference type="ARBA" id="ARBA00022723"/>
    </source>
</evidence>
<evidence type="ECO:0000256" key="2">
    <source>
        <dbReference type="ARBA" id="ARBA00010617"/>
    </source>
</evidence>
<accession>A0A6A2WH92</accession>
<dbReference type="Gene3D" id="1.10.630.10">
    <property type="entry name" value="Cytochrome P450"/>
    <property type="match status" value="1"/>
</dbReference>
<evidence type="ECO:0000313" key="9">
    <source>
        <dbReference type="EMBL" id="KAE8657998.1"/>
    </source>
</evidence>
<name>A0A6A2WH92_HIBSY</name>
<comment type="similarity">
    <text evidence="2">Belongs to the cytochrome P450 family.</text>
</comment>
<dbReference type="Pfam" id="PF00067">
    <property type="entry name" value="p450"/>
    <property type="match status" value="1"/>
</dbReference>
<gene>
    <name evidence="9" type="ORF">F3Y22_tig00116975pilonHSYRG00028</name>
</gene>
<keyword evidence="10" id="KW-1185">Reference proteome</keyword>
<evidence type="ECO:0000256" key="6">
    <source>
        <dbReference type="ARBA" id="ARBA00023004"/>
    </source>
</evidence>
<dbReference type="GO" id="GO:0004497">
    <property type="term" value="F:monooxygenase activity"/>
    <property type="evidence" value="ECO:0007669"/>
    <property type="project" value="UniProtKB-KW"/>
</dbReference>
<comment type="caution">
    <text evidence="9">The sequence shown here is derived from an EMBL/GenBank/DDBJ whole genome shotgun (WGS) entry which is preliminary data.</text>
</comment>
<protein>
    <submittedName>
        <fullName evidence="9">Uncharacterized protein</fullName>
    </submittedName>
</protein>
<dbReference type="SUPFAM" id="SSF48264">
    <property type="entry name" value="Cytochrome P450"/>
    <property type="match status" value="1"/>
</dbReference>
<feature type="transmembrane region" description="Helical" evidence="8">
    <location>
        <begin position="6"/>
        <end position="25"/>
    </location>
</feature>
<keyword evidence="3" id="KW-0349">Heme</keyword>
<keyword evidence="6" id="KW-0408">Iron</keyword>
<keyword evidence="8" id="KW-0472">Membrane</keyword>
<keyword evidence="5" id="KW-0560">Oxidoreductase</keyword>
<keyword evidence="8" id="KW-0812">Transmembrane</keyword>
<dbReference type="GO" id="GO:0016705">
    <property type="term" value="F:oxidoreductase activity, acting on paired donors, with incorporation or reduction of molecular oxygen"/>
    <property type="evidence" value="ECO:0007669"/>
    <property type="project" value="InterPro"/>
</dbReference>
<dbReference type="PANTHER" id="PTHR47944:SF5">
    <property type="entry name" value="CYTOCHROME P450 71A1-LIKE"/>
    <property type="match status" value="1"/>
</dbReference>
<evidence type="ECO:0000256" key="7">
    <source>
        <dbReference type="ARBA" id="ARBA00023033"/>
    </source>
</evidence>
<organism evidence="9 10">
    <name type="scientific">Hibiscus syriacus</name>
    <name type="common">Rose of Sharon</name>
    <dbReference type="NCBI Taxonomy" id="106335"/>
    <lineage>
        <taxon>Eukaryota</taxon>
        <taxon>Viridiplantae</taxon>
        <taxon>Streptophyta</taxon>
        <taxon>Embryophyta</taxon>
        <taxon>Tracheophyta</taxon>
        <taxon>Spermatophyta</taxon>
        <taxon>Magnoliopsida</taxon>
        <taxon>eudicotyledons</taxon>
        <taxon>Gunneridae</taxon>
        <taxon>Pentapetalae</taxon>
        <taxon>rosids</taxon>
        <taxon>malvids</taxon>
        <taxon>Malvales</taxon>
        <taxon>Malvaceae</taxon>
        <taxon>Malvoideae</taxon>
        <taxon>Hibiscus</taxon>
    </lineage>
</organism>
<reference evidence="9" key="1">
    <citation type="submission" date="2019-09" db="EMBL/GenBank/DDBJ databases">
        <title>Draft genome information of white flower Hibiscus syriacus.</title>
        <authorList>
            <person name="Kim Y.-M."/>
        </authorList>
    </citation>
    <scope>NUCLEOTIDE SEQUENCE [LARGE SCALE GENOMIC DNA]</scope>
    <source>
        <strain evidence="9">YM2019G1</strain>
    </source>
</reference>
<proteinExistence type="inferred from homology"/>
<evidence type="ECO:0000256" key="5">
    <source>
        <dbReference type="ARBA" id="ARBA00023002"/>
    </source>
</evidence>
<evidence type="ECO:0000313" key="10">
    <source>
        <dbReference type="Proteomes" id="UP000436088"/>
    </source>
</evidence>
<dbReference type="InterPro" id="IPR001128">
    <property type="entry name" value="Cyt_P450"/>
</dbReference>
<keyword evidence="7" id="KW-0503">Monooxygenase</keyword>
<keyword evidence="8" id="KW-1133">Transmembrane helix</keyword>
<dbReference type="InterPro" id="IPR036396">
    <property type="entry name" value="Cyt_P450_sf"/>
</dbReference>
<evidence type="ECO:0000256" key="1">
    <source>
        <dbReference type="ARBA" id="ARBA00001971"/>
    </source>
</evidence>